<keyword evidence="8 11" id="KW-0472">Membrane</keyword>
<dbReference type="InterPro" id="IPR037066">
    <property type="entry name" value="Plug_dom_sf"/>
</dbReference>
<dbReference type="SUPFAM" id="SSF56935">
    <property type="entry name" value="Porins"/>
    <property type="match status" value="1"/>
</dbReference>
<evidence type="ECO:0000256" key="7">
    <source>
        <dbReference type="ARBA" id="ARBA00023077"/>
    </source>
</evidence>
<keyword evidence="7 12" id="KW-0798">TonB box</keyword>
<evidence type="ECO:0000256" key="10">
    <source>
        <dbReference type="ARBA" id="ARBA00023237"/>
    </source>
</evidence>
<dbReference type="Pfam" id="PF00593">
    <property type="entry name" value="TonB_dep_Rec_b-barrel"/>
    <property type="match status" value="1"/>
</dbReference>
<proteinExistence type="inferred from homology"/>
<comment type="similarity">
    <text evidence="2 11 12">Belongs to the TonB-dependent receptor family.</text>
</comment>
<dbReference type="InterPro" id="IPR012910">
    <property type="entry name" value="Plug_dom"/>
</dbReference>
<evidence type="ECO:0000256" key="4">
    <source>
        <dbReference type="ARBA" id="ARBA00022452"/>
    </source>
</evidence>
<name>A0AA50H7G0_9HYPH</name>
<accession>A0AA50H7G0</accession>
<keyword evidence="5 11" id="KW-0812">Transmembrane</keyword>
<dbReference type="GO" id="GO:0009279">
    <property type="term" value="C:cell outer membrane"/>
    <property type="evidence" value="ECO:0007669"/>
    <property type="project" value="UniProtKB-SubCell"/>
</dbReference>
<dbReference type="Pfam" id="PF07715">
    <property type="entry name" value="Plug"/>
    <property type="match status" value="1"/>
</dbReference>
<evidence type="ECO:0000259" key="15">
    <source>
        <dbReference type="Pfam" id="PF07715"/>
    </source>
</evidence>
<dbReference type="InterPro" id="IPR011276">
    <property type="entry name" value="TonB_haem/Hb_rcpt"/>
</dbReference>
<feature type="chain" id="PRO_5041299429" evidence="13">
    <location>
        <begin position="28"/>
        <end position="760"/>
    </location>
</feature>
<dbReference type="PROSITE" id="PS52016">
    <property type="entry name" value="TONB_DEPENDENT_REC_3"/>
    <property type="match status" value="1"/>
</dbReference>
<keyword evidence="3 11" id="KW-0813">Transport</keyword>
<dbReference type="InterPro" id="IPR010949">
    <property type="entry name" value="TonB_Hb/transfer/lactofer_rcpt"/>
</dbReference>
<keyword evidence="4 11" id="KW-1134">Transmembrane beta strand</keyword>
<evidence type="ECO:0000313" key="17">
    <source>
        <dbReference type="Proteomes" id="UP001234585"/>
    </source>
</evidence>
<dbReference type="PANTHER" id="PTHR30069">
    <property type="entry name" value="TONB-DEPENDENT OUTER MEMBRANE RECEPTOR"/>
    <property type="match status" value="1"/>
</dbReference>
<dbReference type="NCBIfam" id="TIGR01786">
    <property type="entry name" value="TonB-hemlactrns"/>
    <property type="match status" value="1"/>
</dbReference>
<dbReference type="GO" id="GO:0015344">
    <property type="term" value="F:siderophore uptake transmembrane transporter activity"/>
    <property type="evidence" value="ECO:0007669"/>
    <property type="project" value="TreeGrafter"/>
</dbReference>
<organism evidence="16 17">
    <name type="scientific">Shinella sumterensis</name>
    <dbReference type="NCBI Taxonomy" id="1967501"/>
    <lineage>
        <taxon>Bacteria</taxon>
        <taxon>Pseudomonadati</taxon>
        <taxon>Pseudomonadota</taxon>
        <taxon>Alphaproteobacteria</taxon>
        <taxon>Hyphomicrobiales</taxon>
        <taxon>Rhizobiaceae</taxon>
        <taxon>Shinella</taxon>
    </lineage>
</organism>
<keyword evidence="17" id="KW-1185">Reference proteome</keyword>
<feature type="domain" description="TonB-dependent receptor plug" evidence="15">
    <location>
        <begin position="66"/>
        <end position="176"/>
    </location>
</feature>
<dbReference type="RefSeq" id="WP_306037854.1">
    <property type="nucleotide sequence ID" value="NZ_CP132302.1"/>
</dbReference>
<keyword evidence="9 16" id="KW-0675">Receptor</keyword>
<evidence type="ECO:0000256" key="6">
    <source>
        <dbReference type="ARBA" id="ARBA00022729"/>
    </source>
</evidence>
<evidence type="ECO:0000256" key="11">
    <source>
        <dbReference type="PROSITE-ProRule" id="PRU01360"/>
    </source>
</evidence>
<dbReference type="GO" id="GO:0044718">
    <property type="term" value="P:siderophore transmembrane transport"/>
    <property type="evidence" value="ECO:0007669"/>
    <property type="project" value="TreeGrafter"/>
</dbReference>
<evidence type="ECO:0000259" key="14">
    <source>
        <dbReference type="Pfam" id="PF00593"/>
    </source>
</evidence>
<evidence type="ECO:0000256" key="9">
    <source>
        <dbReference type="ARBA" id="ARBA00023170"/>
    </source>
</evidence>
<dbReference type="Gene3D" id="2.170.130.10">
    <property type="entry name" value="TonB-dependent receptor, plug domain"/>
    <property type="match status" value="1"/>
</dbReference>
<evidence type="ECO:0000313" key="16">
    <source>
        <dbReference type="EMBL" id="WLR97967.1"/>
    </source>
</evidence>
<dbReference type="EMBL" id="CP132302">
    <property type="protein sequence ID" value="WLR97967.1"/>
    <property type="molecule type" value="Genomic_DNA"/>
</dbReference>
<dbReference type="AlphaFoldDB" id="A0AA50H7G0"/>
<comment type="subcellular location">
    <subcellularLocation>
        <location evidence="1 11">Cell outer membrane</location>
        <topology evidence="1 11">Multi-pass membrane protein</topology>
    </subcellularLocation>
</comment>
<dbReference type="CDD" id="cd01347">
    <property type="entry name" value="ligand_gated_channel"/>
    <property type="match status" value="1"/>
</dbReference>
<feature type="domain" description="TonB-dependent receptor-like beta-barrel" evidence="14">
    <location>
        <begin position="283"/>
        <end position="716"/>
    </location>
</feature>
<keyword evidence="6 13" id="KW-0732">Signal</keyword>
<dbReference type="Gene3D" id="2.40.170.20">
    <property type="entry name" value="TonB-dependent receptor, beta-barrel domain"/>
    <property type="match status" value="1"/>
</dbReference>
<dbReference type="InterPro" id="IPR000531">
    <property type="entry name" value="Beta-barrel_TonB"/>
</dbReference>
<dbReference type="Proteomes" id="UP001234585">
    <property type="component" value="Chromosome"/>
</dbReference>
<dbReference type="PANTHER" id="PTHR30069:SF29">
    <property type="entry name" value="HEMOGLOBIN AND HEMOGLOBIN-HAPTOGLOBIN-BINDING PROTEIN 1-RELATED"/>
    <property type="match status" value="1"/>
</dbReference>
<evidence type="ECO:0000256" key="3">
    <source>
        <dbReference type="ARBA" id="ARBA00022448"/>
    </source>
</evidence>
<dbReference type="GO" id="GO:0015232">
    <property type="term" value="F:heme transmembrane transporter activity"/>
    <property type="evidence" value="ECO:0007669"/>
    <property type="project" value="InterPro"/>
</dbReference>
<keyword evidence="10 11" id="KW-0998">Cell outer membrane</keyword>
<evidence type="ECO:0000256" key="1">
    <source>
        <dbReference type="ARBA" id="ARBA00004571"/>
    </source>
</evidence>
<feature type="signal peptide" evidence="13">
    <location>
        <begin position="1"/>
        <end position="27"/>
    </location>
</feature>
<dbReference type="InterPro" id="IPR039426">
    <property type="entry name" value="TonB-dep_rcpt-like"/>
</dbReference>
<reference evidence="16 17" key="1">
    <citation type="submission" date="2023-08" db="EMBL/GenBank/DDBJ databases">
        <title>Pathogen: clinical or host-associated sample.</title>
        <authorList>
            <person name="Hergert J."/>
            <person name="Casey R."/>
            <person name="Wagner J."/>
            <person name="Young E.L."/>
            <person name="Oakeson K.F."/>
        </authorList>
    </citation>
    <scope>NUCLEOTIDE SEQUENCE [LARGE SCALE GENOMIC DNA]</scope>
    <source>
        <strain evidence="16 17">1760953</strain>
    </source>
</reference>
<protein>
    <submittedName>
        <fullName evidence="16">TonB-dependent hemoglobin/transferrin/lactoferrin family receptor</fullName>
    </submittedName>
</protein>
<gene>
    <name evidence="16" type="ORF">Q9313_02745</name>
</gene>
<evidence type="ECO:0000256" key="5">
    <source>
        <dbReference type="ARBA" id="ARBA00022692"/>
    </source>
</evidence>
<sequence>MQARRSHTALLACTALAVLALTPDAFAQNASNSAATTGDSTALQPIVVKGKRIVKAGVVGDTPLASETSAEAIREKEITSVKDLGNTTEPGVDYVESRPGAAGGMYIRGMGGARIATLIDDIPIPYLETLTRTGSQSPTTGISDSSNSFDLSSLSSVDVLRGSDSSRVGAGALGGALVLRTLEPEDLIGEGRDWGGVAKTGYDGQDRSFNSSVAVAKRIENTSVLFQGGYKRGHERENMGTVDVFGTRRTEPNPTDSKQTNLLFKVRHDLEGGHRIGLTAERFALDKDSDLDTLINGTSYRAGYYHGFDNTQRERVSLDYDYQAPEAGGLFDAARFTLYWQRLEKDSGSNATRFANGSPTATSWRYDRGNETRESAFGLTGGTISQFETGTLNHSVRLGGNLNFFQYDQLVTSIGGTSATAPSASQADVPNVDGTRLGLFAEDEIAFGDSGFSLTPGLRFDWFDYNPKSSSAFTDNSGFGYFGLPDGKSGTRFSPKLLASYQATQELELFAQWSMSYRPPTVTELYSNFTNTVGGYTVLGNPNLKSETGQGFEVGANYDAGDISGKVTLFHNRYRNFIDTTEEYTSAFPSGYFPQGFLINSWANRNRVETSGIEVRARKEFANGIYLDGSLAYTYGKDKETGEFIRSVAPFKSIVGLGYEQETWGVELAGVFSAAMRDDKNPKTFDAPGYGIANFTTWWEPEQFKGMRLQAGVYNIFDKKYWNAIGVRDIDPTSVSSTNQPVDFYSEPGRTFKVSITQRF</sequence>
<evidence type="ECO:0000256" key="8">
    <source>
        <dbReference type="ARBA" id="ARBA00023136"/>
    </source>
</evidence>
<dbReference type="InterPro" id="IPR036942">
    <property type="entry name" value="Beta-barrel_TonB_sf"/>
</dbReference>
<evidence type="ECO:0000256" key="2">
    <source>
        <dbReference type="ARBA" id="ARBA00009810"/>
    </source>
</evidence>
<dbReference type="NCBIfam" id="TIGR01785">
    <property type="entry name" value="TonB-hemin"/>
    <property type="match status" value="1"/>
</dbReference>
<evidence type="ECO:0000256" key="13">
    <source>
        <dbReference type="SAM" id="SignalP"/>
    </source>
</evidence>
<evidence type="ECO:0000256" key="12">
    <source>
        <dbReference type="RuleBase" id="RU003357"/>
    </source>
</evidence>